<dbReference type="Pfam" id="PF09713">
    <property type="entry name" value="A_thal_3526"/>
    <property type="match status" value="1"/>
</dbReference>
<evidence type="ECO:0000313" key="1">
    <source>
        <dbReference type="EMBL" id="KAL3327201.1"/>
    </source>
</evidence>
<gene>
    <name evidence="1" type="ORF">AABB24_037747</name>
</gene>
<protein>
    <submittedName>
        <fullName evidence="1">Uncharacterized protein</fullName>
    </submittedName>
</protein>
<dbReference type="PANTHER" id="PTHR31871">
    <property type="entry name" value="OS02G0137100 PROTEIN"/>
    <property type="match status" value="1"/>
</dbReference>
<evidence type="ECO:0000313" key="2">
    <source>
        <dbReference type="Proteomes" id="UP001627284"/>
    </source>
</evidence>
<dbReference type="Proteomes" id="UP001627284">
    <property type="component" value="Unassembled WGS sequence"/>
</dbReference>
<keyword evidence="2" id="KW-1185">Reference proteome</keyword>
<dbReference type="EMBL" id="JBJKTR010000022">
    <property type="protein sequence ID" value="KAL3327201.1"/>
    <property type="molecule type" value="Genomic_DNA"/>
</dbReference>
<accession>A0ABD2R8I1</accession>
<dbReference type="AlphaFoldDB" id="A0ABD2R8I1"/>
<proteinExistence type="predicted"/>
<dbReference type="NCBIfam" id="TIGR01589">
    <property type="entry name" value="A_thal_3526"/>
    <property type="match status" value="1"/>
</dbReference>
<sequence>MSEGEAKKISRQDIQLVQNLIERCLQLYMNQEEVIRTLLDQAKIEPGFTELVWQKLEEENQEFFRAYHVRLMVKDQIERFNDLLERQVEAMQMIPTQPIPNGSLIRRIPPNSTCQARDHAGPHVKPENVHQTVSANLSQVYTNGASLLQPCIQSTHARRIDASSNMLLAQSSNLGMLQGVRGGMIKSEAGYSGNLPFMYGTETNILETHPGITDPSVSSFSSVESDSQPVNETVLDADTSSFGFLGQIPRNFSLSDLTADFSNSSDILESYSGSAFLATDVNNLFLDPQDRREHQDIKRLDAISEGLRFEDFASD</sequence>
<organism evidence="1 2">
    <name type="scientific">Solanum stoloniferum</name>
    <dbReference type="NCBI Taxonomy" id="62892"/>
    <lineage>
        <taxon>Eukaryota</taxon>
        <taxon>Viridiplantae</taxon>
        <taxon>Streptophyta</taxon>
        <taxon>Embryophyta</taxon>
        <taxon>Tracheophyta</taxon>
        <taxon>Spermatophyta</taxon>
        <taxon>Magnoliopsida</taxon>
        <taxon>eudicotyledons</taxon>
        <taxon>Gunneridae</taxon>
        <taxon>Pentapetalae</taxon>
        <taxon>asterids</taxon>
        <taxon>lamiids</taxon>
        <taxon>Solanales</taxon>
        <taxon>Solanaceae</taxon>
        <taxon>Solanoideae</taxon>
        <taxon>Solaneae</taxon>
        <taxon>Solanum</taxon>
    </lineage>
</organism>
<comment type="caution">
    <text evidence="1">The sequence shown here is derived from an EMBL/GenBank/DDBJ whole genome shotgun (WGS) entry which is preliminary data.</text>
</comment>
<reference evidence="1 2" key="1">
    <citation type="submission" date="2024-05" db="EMBL/GenBank/DDBJ databases">
        <title>De novo assembly of an allotetraploid wild potato.</title>
        <authorList>
            <person name="Hosaka A.J."/>
        </authorList>
    </citation>
    <scope>NUCLEOTIDE SEQUENCE [LARGE SCALE GENOMIC DNA]</scope>
    <source>
        <tissue evidence="1">Young leaves</tissue>
    </source>
</reference>
<dbReference type="InterPro" id="IPR006476">
    <property type="entry name" value="CHP01589_pln"/>
</dbReference>
<name>A0ABD2R8I1_9SOLN</name>
<dbReference type="PANTHER" id="PTHR31871:SF1">
    <property type="entry name" value="HISTIDINE-TRNA LIGASE"/>
    <property type="match status" value="1"/>
</dbReference>